<dbReference type="PhylomeDB" id="A0A0G4FP13"/>
<dbReference type="InParanoid" id="A0A0G4FP13"/>
<dbReference type="GO" id="GO:0046872">
    <property type="term" value="F:metal ion binding"/>
    <property type="evidence" value="ECO:0007669"/>
    <property type="project" value="UniProtKB-KW"/>
</dbReference>
<dbReference type="STRING" id="1169540.A0A0G4FP13"/>
<dbReference type="GO" id="GO:0016020">
    <property type="term" value="C:membrane"/>
    <property type="evidence" value="ECO:0007669"/>
    <property type="project" value="UniProtKB-SubCell"/>
</dbReference>
<evidence type="ECO:0000313" key="9">
    <source>
        <dbReference type="Proteomes" id="UP000041254"/>
    </source>
</evidence>
<accession>A0A0G4FP13</accession>
<keyword evidence="5" id="KW-0862">Zinc</keyword>
<keyword evidence="9" id="KW-1185">Reference proteome</keyword>
<evidence type="ECO:0000256" key="4">
    <source>
        <dbReference type="ARBA" id="ARBA00023136"/>
    </source>
</evidence>
<keyword evidence="3 6" id="KW-1133">Transmembrane helix</keyword>
<evidence type="ECO:0000256" key="1">
    <source>
        <dbReference type="ARBA" id="ARBA00004141"/>
    </source>
</evidence>
<feature type="binding site" evidence="5">
    <location>
        <position position="282"/>
    </location>
    <ligand>
        <name>Zn(2+)</name>
        <dbReference type="ChEBI" id="CHEBI:29105"/>
    </ligand>
</feature>
<feature type="chain" id="PRO_5005189356" description="Hemolysin III" evidence="7">
    <location>
        <begin position="25"/>
        <end position="313"/>
    </location>
</feature>
<dbReference type="EMBL" id="CDMY01000474">
    <property type="protein sequence ID" value="CEM15937.1"/>
    <property type="molecule type" value="Genomic_DNA"/>
</dbReference>
<dbReference type="Proteomes" id="UP000041254">
    <property type="component" value="Unassembled WGS sequence"/>
</dbReference>
<name>A0A0G4FP13_VITBC</name>
<keyword evidence="4 6" id="KW-0472">Membrane</keyword>
<proteinExistence type="predicted"/>
<evidence type="ECO:0000256" key="6">
    <source>
        <dbReference type="SAM" id="Phobius"/>
    </source>
</evidence>
<feature type="transmembrane region" description="Helical" evidence="6">
    <location>
        <begin position="246"/>
        <end position="265"/>
    </location>
</feature>
<reference evidence="8 9" key="1">
    <citation type="submission" date="2014-11" db="EMBL/GenBank/DDBJ databases">
        <authorList>
            <person name="Zhu J."/>
            <person name="Qi W."/>
            <person name="Song R."/>
        </authorList>
    </citation>
    <scope>NUCLEOTIDE SEQUENCE [LARGE SCALE GENOMIC DNA]</scope>
</reference>
<dbReference type="OrthoDB" id="186812at2759"/>
<evidence type="ECO:0000256" key="7">
    <source>
        <dbReference type="SAM" id="SignalP"/>
    </source>
</evidence>
<sequence length="313" mass="34023">MSRIASRWPDVVAVLMIAVLPSLSAFISPPTPPIGKTGGVPISHRAVQRDGATAGEQPATAATEERQPLFQFAKPGHTPARSRDGSPNVTDEVFNAASHLVGSMLAIMGFLMLVVKSSVEGKPWHIVSFSIYGVCTIAVFVTSFLHHGLHSERFDAIFLMADYLAIYAMIAGTFTPLCLVYFNHQWIGWVFLGSIWFFALTGMSTHIVMGHDHVPKWLSMTIHGFMGWTGVFVVIPLCAVMPAGGICLIVLGGVLYTGGAVIFGAEKPNPCPGRFGFHEIWHLFVLLGALTHWLCMWFYVEPYAGPPALAQQA</sequence>
<keyword evidence="5" id="KW-0479">Metal-binding</keyword>
<dbReference type="InterPro" id="IPR004254">
    <property type="entry name" value="AdipoR/HlyIII-related"/>
</dbReference>
<gene>
    <name evidence="8" type="ORF">Vbra_15914</name>
</gene>
<feature type="transmembrane region" description="Helical" evidence="6">
    <location>
        <begin position="280"/>
        <end position="300"/>
    </location>
</feature>
<evidence type="ECO:0008006" key="10">
    <source>
        <dbReference type="Google" id="ProtNLM"/>
    </source>
</evidence>
<feature type="binding site" evidence="5">
    <location>
        <position position="278"/>
    </location>
    <ligand>
        <name>Zn(2+)</name>
        <dbReference type="ChEBI" id="CHEBI:29105"/>
    </ligand>
</feature>
<feature type="transmembrane region" description="Helical" evidence="6">
    <location>
        <begin position="93"/>
        <end position="114"/>
    </location>
</feature>
<feature type="binding site" evidence="5">
    <location>
        <position position="147"/>
    </location>
    <ligand>
        <name>Zn(2+)</name>
        <dbReference type="ChEBI" id="CHEBI:29105"/>
    </ligand>
</feature>
<dbReference type="PANTHER" id="PTHR20855:SF3">
    <property type="entry name" value="LD03007P"/>
    <property type="match status" value="1"/>
</dbReference>
<evidence type="ECO:0000256" key="2">
    <source>
        <dbReference type="ARBA" id="ARBA00022692"/>
    </source>
</evidence>
<feature type="transmembrane region" description="Helical" evidence="6">
    <location>
        <begin position="157"/>
        <end position="182"/>
    </location>
</feature>
<evidence type="ECO:0000256" key="5">
    <source>
        <dbReference type="PIRSR" id="PIRSR604254-1"/>
    </source>
</evidence>
<dbReference type="PANTHER" id="PTHR20855">
    <property type="entry name" value="ADIPOR/PROGESTIN RECEPTOR-RELATED"/>
    <property type="match status" value="1"/>
</dbReference>
<keyword evidence="7" id="KW-0732">Signal</keyword>
<evidence type="ECO:0000313" key="8">
    <source>
        <dbReference type="EMBL" id="CEM15937.1"/>
    </source>
</evidence>
<feature type="transmembrane region" description="Helical" evidence="6">
    <location>
        <begin position="126"/>
        <end position="145"/>
    </location>
</feature>
<dbReference type="VEuPathDB" id="CryptoDB:Vbra_15914"/>
<feature type="signal peptide" evidence="7">
    <location>
        <begin position="1"/>
        <end position="24"/>
    </location>
</feature>
<dbReference type="AlphaFoldDB" id="A0A0G4FP13"/>
<evidence type="ECO:0000256" key="3">
    <source>
        <dbReference type="ARBA" id="ARBA00022989"/>
    </source>
</evidence>
<dbReference type="OMA" id="NAWTHLV"/>
<organism evidence="8 9">
    <name type="scientific">Vitrella brassicaformis (strain CCMP3155)</name>
    <dbReference type="NCBI Taxonomy" id="1169540"/>
    <lineage>
        <taxon>Eukaryota</taxon>
        <taxon>Sar</taxon>
        <taxon>Alveolata</taxon>
        <taxon>Colpodellida</taxon>
        <taxon>Vitrellaceae</taxon>
        <taxon>Vitrella</taxon>
    </lineage>
</organism>
<protein>
    <recommendedName>
        <fullName evidence="10">Hemolysin III</fullName>
    </recommendedName>
</protein>
<feature type="transmembrane region" description="Helical" evidence="6">
    <location>
        <begin position="220"/>
        <end position="239"/>
    </location>
</feature>
<keyword evidence="2 6" id="KW-0812">Transmembrane</keyword>
<comment type="subcellular location">
    <subcellularLocation>
        <location evidence="1">Membrane</location>
        <topology evidence="1">Multi-pass membrane protein</topology>
    </subcellularLocation>
</comment>
<feature type="transmembrane region" description="Helical" evidence="6">
    <location>
        <begin position="189"/>
        <end position="208"/>
    </location>
</feature>
<dbReference type="Pfam" id="PF03006">
    <property type="entry name" value="HlyIII"/>
    <property type="match status" value="1"/>
</dbReference>